<feature type="signal peptide" evidence="1">
    <location>
        <begin position="1"/>
        <end position="24"/>
    </location>
</feature>
<gene>
    <name evidence="3" type="ORF">NC998_12540</name>
</gene>
<evidence type="ECO:0000259" key="2">
    <source>
        <dbReference type="Pfam" id="PF12770"/>
    </source>
</evidence>
<evidence type="ECO:0000313" key="4">
    <source>
        <dbReference type="Proteomes" id="UP001464891"/>
    </source>
</evidence>
<dbReference type="EMBL" id="JAMPKM010000006">
    <property type="protein sequence ID" value="MEP0817923.1"/>
    <property type="molecule type" value="Genomic_DNA"/>
</dbReference>
<feature type="domain" description="CHAT" evidence="2">
    <location>
        <begin position="144"/>
        <end position="434"/>
    </location>
</feature>
<name>A0ABV0J815_9CYAN</name>
<dbReference type="InterPro" id="IPR024983">
    <property type="entry name" value="CHAT_dom"/>
</dbReference>
<feature type="chain" id="PRO_5045177701" evidence="1">
    <location>
        <begin position="25"/>
        <end position="436"/>
    </location>
</feature>
<evidence type="ECO:0000313" key="3">
    <source>
        <dbReference type="EMBL" id="MEP0817923.1"/>
    </source>
</evidence>
<keyword evidence="1" id="KW-0732">Signal</keyword>
<keyword evidence="4" id="KW-1185">Reference proteome</keyword>
<reference evidence="3 4" key="1">
    <citation type="submission" date="2022-04" db="EMBL/GenBank/DDBJ databases">
        <title>Positive selection, recombination, and allopatry shape intraspecific diversity of widespread and dominant cyanobacteria.</title>
        <authorList>
            <person name="Wei J."/>
            <person name="Shu W."/>
            <person name="Hu C."/>
        </authorList>
    </citation>
    <scope>NUCLEOTIDE SEQUENCE [LARGE SCALE GENOMIC DNA]</scope>
    <source>
        <strain evidence="3 4">GB2-A4</strain>
    </source>
</reference>
<dbReference type="Pfam" id="PF12770">
    <property type="entry name" value="CHAT"/>
    <property type="match status" value="1"/>
</dbReference>
<protein>
    <submittedName>
        <fullName evidence="3">CHAT domain-containing protein</fullName>
    </submittedName>
</protein>
<accession>A0ABV0J815</accession>
<sequence>MKQVIRRIGLWLVLSLFFASVVHAAPLDTALDQGRVTEAVPLIEQTWEKQYEDYFRVNFPDPTITAADVAKTLSQLATQTGQKPALIYVVPRAKQLELVLISPGQPPVQKRVAAAPASVLLPKVKQFSLAITDPRLKPSNQYLPAAQQLYEWMLSPLEAELAAQKIDTLIFCLGVGLRTLPLSALHDGQQFLAEKYSLSRIPAFTLTDTLYSDIRRAPVLAMGASSFKEHIPLPSVPVELFLVARNTKSRRFFLNQDFTLANLQRQRTSQAFKIIHLATHADFQPGSPRHSYIQLWDDKLQLNEMQQLRWQNPSVELLVLSACKTAIGDRNAELGFAGLAVQAGVKSAIASLWYVSDRGTLSLMSEFYRQLQTAPIKAEALRQVQISLLRKQVRIENGQLRSSRGPFSLPPELAGQNEDLSHPYYWAAFTVVGSPW</sequence>
<proteinExistence type="predicted"/>
<evidence type="ECO:0000256" key="1">
    <source>
        <dbReference type="SAM" id="SignalP"/>
    </source>
</evidence>
<comment type="caution">
    <text evidence="3">The sequence shown here is derived from an EMBL/GenBank/DDBJ whole genome shotgun (WGS) entry which is preliminary data.</text>
</comment>
<dbReference type="Proteomes" id="UP001464891">
    <property type="component" value="Unassembled WGS sequence"/>
</dbReference>
<organism evidence="3 4">
    <name type="scientific">Trichocoleus desertorum GB2-A4</name>
    <dbReference type="NCBI Taxonomy" id="2933944"/>
    <lineage>
        <taxon>Bacteria</taxon>
        <taxon>Bacillati</taxon>
        <taxon>Cyanobacteriota</taxon>
        <taxon>Cyanophyceae</taxon>
        <taxon>Leptolyngbyales</taxon>
        <taxon>Trichocoleusaceae</taxon>
        <taxon>Trichocoleus</taxon>
    </lineage>
</organism>
<dbReference type="RefSeq" id="WP_190434913.1">
    <property type="nucleotide sequence ID" value="NZ_JAMPKM010000006.1"/>
</dbReference>